<feature type="transmembrane region" description="Helical" evidence="1">
    <location>
        <begin position="6"/>
        <end position="25"/>
    </location>
</feature>
<name>A0AAU2GVK7_9ACTN</name>
<dbReference type="InterPro" id="IPR008407">
    <property type="entry name" value="Brnchd-chn_aa_trnsp_AzlD"/>
</dbReference>
<gene>
    <name evidence="2" type="ORF">OHV25_06540</name>
</gene>
<feature type="transmembrane region" description="Helical" evidence="1">
    <location>
        <begin position="83"/>
        <end position="101"/>
    </location>
</feature>
<dbReference type="EMBL" id="CP108253">
    <property type="protein sequence ID" value="WTU39256.1"/>
    <property type="molecule type" value="Genomic_DNA"/>
</dbReference>
<evidence type="ECO:0000256" key="1">
    <source>
        <dbReference type="SAM" id="Phobius"/>
    </source>
</evidence>
<evidence type="ECO:0000313" key="2">
    <source>
        <dbReference type="EMBL" id="WTU39256.1"/>
    </source>
</evidence>
<dbReference type="AlphaFoldDB" id="A0AAU2GVK7"/>
<dbReference type="Pfam" id="PF05437">
    <property type="entry name" value="AzlD"/>
    <property type="match status" value="1"/>
</dbReference>
<keyword evidence="1" id="KW-0472">Membrane</keyword>
<keyword evidence="1" id="KW-0812">Transmembrane</keyword>
<feature type="transmembrane region" description="Helical" evidence="1">
    <location>
        <begin position="37"/>
        <end position="54"/>
    </location>
</feature>
<reference evidence="2" key="1">
    <citation type="submission" date="2022-10" db="EMBL/GenBank/DDBJ databases">
        <title>The complete genomes of actinobacterial strains from the NBC collection.</title>
        <authorList>
            <person name="Joergensen T.S."/>
            <person name="Alvarez Arevalo M."/>
            <person name="Sterndorff E.B."/>
            <person name="Faurdal D."/>
            <person name="Vuksanovic O."/>
            <person name="Mourched A.-S."/>
            <person name="Charusanti P."/>
            <person name="Shaw S."/>
            <person name="Blin K."/>
            <person name="Weber T."/>
        </authorList>
    </citation>
    <scope>NUCLEOTIDE SEQUENCE</scope>
    <source>
        <strain evidence="2">NBC_00060</strain>
    </source>
</reference>
<accession>A0AAU2GVK7</accession>
<protein>
    <recommendedName>
        <fullName evidence="3">AzlD domain-containing protein</fullName>
    </recommendedName>
</protein>
<evidence type="ECO:0008006" key="3">
    <source>
        <dbReference type="Google" id="ProtNLM"/>
    </source>
</evidence>
<sequence length="102" mass="10175">MIVWTAIGTVAVLGFALKGVGPALLGGRELPPRTRSMLAQLAPALLAGFVVVAVAGRDWAAVDGTVLGGLAVALVLRLGRAPLPVAMLGAVVATALLRVLTG</sequence>
<keyword evidence="1" id="KW-1133">Transmembrane helix</keyword>
<organism evidence="2">
    <name type="scientific">Streptomyces sp. NBC_00060</name>
    <dbReference type="NCBI Taxonomy" id="2975636"/>
    <lineage>
        <taxon>Bacteria</taxon>
        <taxon>Bacillati</taxon>
        <taxon>Actinomycetota</taxon>
        <taxon>Actinomycetes</taxon>
        <taxon>Kitasatosporales</taxon>
        <taxon>Streptomycetaceae</taxon>
        <taxon>Streptomyces</taxon>
    </lineage>
</organism>
<proteinExistence type="predicted"/>